<organism evidence="1 2">
    <name type="scientific">Desulfosporosinus hippei DSM 8344</name>
    <dbReference type="NCBI Taxonomy" id="1121419"/>
    <lineage>
        <taxon>Bacteria</taxon>
        <taxon>Bacillati</taxon>
        <taxon>Bacillota</taxon>
        <taxon>Clostridia</taxon>
        <taxon>Eubacteriales</taxon>
        <taxon>Desulfitobacteriaceae</taxon>
        <taxon>Desulfosporosinus</taxon>
    </lineage>
</organism>
<dbReference type="AlphaFoldDB" id="A0A1G8CDX9"/>
<accession>A0A1G8CDX9</accession>
<sequence length="186" mass="22222">MDQYVKRGWGLTIDWSKIKQLLESNICATLQGRISLNLTNYRSNNKREPESRFWISLDKKDIFSISKLKWLREWQEVRKELLADRDVNANLDVYDQAEEILKNRGFYYLDDVEKSLRDYLSTPFDDALQSRNMIIKGLTMIDRRLGKRRLISITLLPNEFDFVIKMYKIRCESEEIEPHEYAIDCV</sequence>
<gene>
    <name evidence="1" type="ORF">SAMN05443529_11372</name>
</gene>
<evidence type="ECO:0000313" key="1">
    <source>
        <dbReference type="EMBL" id="SDH43578.1"/>
    </source>
</evidence>
<dbReference type="InterPro" id="IPR057955">
    <property type="entry name" value="SF0329-like"/>
</dbReference>
<reference evidence="2" key="1">
    <citation type="submission" date="2016-10" db="EMBL/GenBank/DDBJ databases">
        <authorList>
            <person name="Varghese N."/>
            <person name="Submissions S."/>
        </authorList>
    </citation>
    <scope>NUCLEOTIDE SEQUENCE [LARGE SCALE GENOMIC DNA]</scope>
    <source>
        <strain evidence="2">DSM 8344</strain>
    </source>
</reference>
<dbReference type="OrthoDB" id="9815878at2"/>
<evidence type="ECO:0000313" key="2">
    <source>
        <dbReference type="Proteomes" id="UP000198656"/>
    </source>
</evidence>
<dbReference type="RefSeq" id="WP_092333701.1">
    <property type="nucleotide sequence ID" value="NZ_FNCP01000013.1"/>
</dbReference>
<dbReference type="STRING" id="1121419.SAMN05443529_11372"/>
<dbReference type="Proteomes" id="UP000198656">
    <property type="component" value="Unassembled WGS sequence"/>
</dbReference>
<proteinExistence type="predicted"/>
<dbReference type="Pfam" id="PF25753">
    <property type="entry name" value="SF0329"/>
    <property type="match status" value="1"/>
</dbReference>
<keyword evidence="2" id="KW-1185">Reference proteome</keyword>
<name>A0A1G8CDX9_9FIRM</name>
<dbReference type="EMBL" id="FNCP01000013">
    <property type="protein sequence ID" value="SDH43578.1"/>
    <property type="molecule type" value="Genomic_DNA"/>
</dbReference>
<protein>
    <submittedName>
        <fullName evidence="1">Uncharacterized protein</fullName>
    </submittedName>
</protein>